<dbReference type="Proteomes" id="UP000494170">
    <property type="component" value="Unassembled WGS sequence"/>
</dbReference>
<proteinExistence type="predicted"/>
<dbReference type="RefSeq" id="WP_174938035.1">
    <property type="nucleotide sequence ID" value="NZ_CABVPY010000005.1"/>
</dbReference>
<dbReference type="InterPro" id="IPR002878">
    <property type="entry name" value="ChsH2_C"/>
</dbReference>
<dbReference type="Gene3D" id="6.10.30.10">
    <property type="match status" value="1"/>
</dbReference>
<organism evidence="3 4">
    <name type="scientific">Burkholderia lata (strain ATCC 17760 / DSM 23089 / LMG 22485 / NCIMB 9086 / R18194 / 383)</name>
    <dbReference type="NCBI Taxonomy" id="482957"/>
    <lineage>
        <taxon>Bacteria</taxon>
        <taxon>Pseudomonadati</taxon>
        <taxon>Pseudomonadota</taxon>
        <taxon>Betaproteobacteria</taxon>
        <taxon>Burkholderiales</taxon>
        <taxon>Burkholderiaceae</taxon>
        <taxon>Burkholderia</taxon>
        <taxon>Burkholderia cepacia complex</taxon>
    </lineage>
</organism>
<dbReference type="AlphaFoldDB" id="A0A6P2I686"/>
<feature type="domain" description="ChsH2 rubredoxin-like zinc ribbon" evidence="2">
    <location>
        <begin position="41"/>
        <end position="69"/>
    </location>
</feature>
<gene>
    <name evidence="3" type="ORF">BLA6863_01039</name>
</gene>
<dbReference type="PANTHER" id="PTHR34075">
    <property type="entry name" value="BLR3430 PROTEIN"/>
    <property type="match status" value="1"/>
</dbReference>
<dbReference type="SUPFAM" id="SSF50249">
    <property type="entry name" value="Nucleic acid-binding proteins"/>
    <property type="match status" value="1"/>
</dbReference>
<accession>A0A6P2I686</accession>
<dbReference type="Pfam" id="PF01796">
    <property type="entry name" value="OB_ChsH2_C"/>
    <property type="match status" value="1"/>
</dbReference>
<protein>
    <recommendedName>
        <fullName evidence="5">DNA-binding protein</fullName>
    </recommendedName>
</protein>
<dbReference type="Pfam" id="PF12172">
    <property type="entry name" value="zf-ChsH2"/>
    <property type="match status" value="1"/>
</dbReference>
<evidence type="ECO:0000259" key="2">
    <source>
        <dbReference type="Pfam" id="PF12172"/>
    </source>
</evidence>
<evidence type="ECO:0008006" key="5">
    <source>
        <dbReference type="Google" id="ProtNLM"/>
    </source>
</evidence>
<dbReference type="InterPro" id="IPR052513">
    <property type="entry name" value="Thioester_dehydratase-like"/>
</dbReference>
<sequence length="159" mass="17972">MYPEELERAEPAVLRQPMLYSDILFEPGKVNSRFFGVLRDHRKICATRCAACDRVYVPPRASCNQCFGELDEWVVVGNAGTLESYTVVHEPGMLQPVARPYVLGMIRLDGADTALVHYLGEIDPADVRIGMRVTAVFGEQRAGNIWDIHYFRPDDARKD</sequence>
<evidence type="ECO:0000313" key="4">
    <source>
        <dbReference type="Proteomes" id="UP000494170"/>
    </source>
</evidence>
<evidence type="ECO:0000313" key="3">
    <source>
        <dbReference type="EMBL" id="VWB25264.1"/>
    </source>
</evidence>
<dbReference type="InterPro" id="IPR022002">
    <property type="entry name" value="ChsH2_Znr"/>
</dbReference>
<dbReference type="Gene3D" id="2.40.50.140">
    <property type="entry name" value="Nucleic acid-binding proteins"/>
    <property type="match status" value="1"/>
</dbReference>
<dbReference type="PANTHER" id="PTHR34075:SF4">
    <property type="entry name" value="DUF35 DOMAIN-CONTAINING PROTEIN"/>
    <property type="match status" value="1"/>
</dbReference>
<evidence type="ECO:0000259" key="1">
    <source>
        <dbReference type="Pfam" id="PF01796"/>
    </source>
</evidence>
<dbReference type="EMBL" id="CABVPY010000005">
    <property type="protein sequence ID" value="VWB25264.1"/>
    <property type="molecule type" value="Genomic_DNA"/>
</dbReference>
<feature type="domain" description="ChsH2 C-terminal OB-fold" evidence="1">
    <location>
        <begin position="73"/>
        <end position="137"/>
    </location>
</feature>
<dbReference type="InterPro" id="IPR012340">
    <property type="entry name" value="NA-bd_OB-fold"/>
</dbReference>
<reference evidence="3 4" key="1">
    <citation type="submission" date="2019-09" db="EMBL/GenBank/DDBJ databases">
        <authorList>
            <person name="Depoorter E."/>
        </authorList>
    </citation>
    <scope>NUCLEOTIDE SEQUENCE [LARGE SCALE GENOMIC DNA]</scope>
    <source>
        <strain evidence="3">LMG 6863</strain>
    </source>
</reference>
<name>A0A6P2I686_BURL3</name>